<evidence type="ECO:0000256" key="6">
    <source>
        <dbReference type="ARBA" id="ARBA00022840"/>
    </source>
</evidence>
<dbReference type="Pfam" id="PF17776">
    <property type="entry name" value="NLRC4_HD2"/>
    <property type="match status" value="1"/>
</dbReference>
<dbReference type="Pfam" id="PF00622">
    <property type="entry name" value="SPRY"/>
    <property type="match status" value="1"/>
</dbReference>
<dbReference type="InterPro" id="IPR027417">
    <property type="entry name" value="P-loop_NTPase"/>
</dbReference>
<accession>A0A8C5FRS2</accession>
<dbReference type="Ensembl" id="ENSGMOT00000052548.1">
    <property type="protein sequence ID" value="ENSGMOP00000056432.1"/>
    <property type="gene ID" value="ENSGMOG00000023003.1"/>
</dbReference>
<dbReference type="InterPro" id="IPR007111">
    <property type="entry name" value="NACHT_NTPase"/>
</dbReference>
<dbReference type="PROSITE" id="PS50837">
    <property type="entry name" value="NACHT"/>
    <property type="match status" value="1"/>
</dbReference>
<dbReference type="CDD" id="cd16040">
    <property type="entry name" value="SPRY_PRY_SNTX"/>
    <property type="match status" value="1"/>
</dbReference>
<dbReference type="GO" id="GO:0005524">
    <property type="term" value="F:ATP binding"/>
    <property type="evidence" value="ECO:0007669"/>
    <property type="project" value="UniProtKB-KW"/>
</dbReference>
<dbReference type="InterPro" id="IPR051261">
    <property type="entry name" value="NLR"/>
</dbReference>
<dbReference type="GO" id="GO:0005737">
    <property type="term" value="C:cytoplasm"/>
    <property type="evidence" value="ECO:0007669"/>
    <property type="project" value="UniProtKB-SubCell"/>
</dbReference>
<protein>
    <recommendedName>
        <fullName evidence="11">NACHT, LRR and PYD domains-containing protein 12-like</fullName>
    </recommendedName>
</protein>
<dbReference type="Pfam" id="PF17779">
    <property type="entry name" value="WHD_NOD2"/>
    <property type="match status" value="1"/>
</dbReference>
<dbReference type="Pfam" id="PF13516">
    <property type="entry name" value="LRR_6"/>
    <property type="match status" value="4"/>
</dbReference>
<evidence type="ECO:0000313" key="10">
    <source>
        <dbReference type="Proteomes" id="UP000694546"/>
    </source>
</evidence>
<dbReference type="Pfam" id="PF14484">
    <property type="entry name" value="FISNA"/>
    <property type="match status" value="1"/>
</dbReference>
<dbReference type="InterPro" id="IPR032675">
    <property type="entry name" value="LRR_dom_sf"/>
</dbReference>
<evidence type="ECO:0000256" key="2">
    <source>
        <dbReference type="ARBA" id="ARBA00022490"/>
    </source>
</evidence>
<dbReference type="InterPro" id="IPR001611">
    <property type="entry name" value="Leu-rich_rpt"/>
</dbReference>
<dbReference type="InterPro" id="IPR013320">
    <property type="entry name" value="ConA-like_dom_sf"/>
</dbReference>
<evidence type="ECO:0000256" key="1">
    <source>
        <dbReference type="ARBA" id="ARBA00004496"/>
    </source>
</evidence>
<dbReference type="InterPro" id="IPR003879">
    <property type="entry name" value="Butyrophylin_SPRY"/>
</dbReference>
<dbReference type="PROSITE" id="PS50188">
    <property type="entry name" value="B302_SPRY"/>
    <property type="match status" value="1"/>
</dbReference>
<keyword evidence="4" id="KW-0677">Repeat</keyword>
<dbReference type="FunFam" id="3.80.10.10:FF:000100">
    <property type="entry name" value="Si:dkey-11n14.1"/>
    <property type="match status" value="1"/>
</dbReference>
<evidence type="ECO:0000259" key="7">
    <source>
        <dbReference type="PROSITE" id="PS50188"/>
    </source>
</evidence>
<sequence length="1041" mass="115210">MSSLHSHVGSAVVECQHKIKSHLKKKLMCVSEGIPKAGNPTGLNDFYTELFITERGSGEVNKEHEVRLIETASRKPAKEETPINCEDIFKPLPGRDQPIRTIMTTGVAGIGKTILTQKFTLDWAEDNANHDIHFTFLLTFRELNLLKEREFSLVELLHHFYIVTKEAGICRYERFKVLFILDGLDECRLPLDFQNNPIWTDVKEPSSVDVLLTNLIRGDLLPSARIWITTRPAAANRIPAECVDMVTEVRGFTDPQKEEYFRKRFREQTLANTIISHVKKSRSLHIMCHIPVFCWITATVLEDILKKSQIEEMPKTVTQMYSYFLWVQSIQGDRKYHGRAETDPDWSSESRGIIVSLGKLAFKQLEKGNLIFYEADLADCHIDIKEASVYSGVFTQIFKEECGMYQDKVFCFVHLSIQEFLAALYVFLSFINDGVNLLSEEPPTSGEDKLLLLYQSAVDKALQSENGQLDLFLRFLLGLSLETNQIVLRGLLGQRRSTSQTNTKTVSYIKKKIDGDLSPERSINLFHCLNELNDRSLVKEIEQSLTSGSLSRDYLSPAQLSALAFILLTSEEELDVFDLKKYSASERGLLRLLPVVKASKTSLLNGCDLSERCCEALASVLSSKSSSLKKLDLSTNDLKDSGVKLLSAGLGSPHCTLETLSLNGCDLSERCCEALASVLSSKSSSLKKLDLSTNDLKDSGVKLLSAGLGSPHCTLETLSLNGCDLSERCCEALASVLSSKSSSLKKLDLSTNDLKDSGVKLLSAGLGSPHCTLETLRLSGCLVTQEGCASLASALSSNPSHLRVLDLSYNHPGDSGAALLSAGLEDPLWRLDTLSVEHGGVWRLKPAPKKYACDLTLDPNTAHRELSLSEDNRKVTVVREVQSDPDHPDRFYSLPQVLGREALTGRCYWEVEWRGDVGIGVTYRGITRRGGGDDSRLGGNNKSWGLYCSDDRYSADGRYYSARYNGIVTVLPLGPAGSTRVGVYLDRPAGSLSFYRVSPGGGGSSDTLTHLHTFWSSFTQEDLLPGVGVWVEGGSASLCWL</sequence>
<dbReference type="InterPro" id="IPR006574">
    <property type="entry name" value="PRY"/>
</dbReference>
<evidence type="ECO:0000313" key="9">
    <source>
        <dbReference type="Ensembl" id="ENSGMOP00000056432.1"/>
    </source>
</evidence>
<name>A0A8C5FRS2_GADMO</name>
<dbReference type="GeneTree" id="ENSGT01150000286904"/>
<dbReference type="InterPro" id="IPR043136">
    <property type="entry name" value="B30.2/SPRY_sf"/>
</dbReference>
<reference evidence="9" key="1">
    <citation type="submission" date="2025-08" db="UniProtKB">
        <authorList>
            <consortium name="Ensembl"/>
        </authorList>
    </citation>
    <scope>IDENTIFICATION</scope>
</reference>
<dbReference type="SMART" id="SM01288">
    <property type="entry name" value="FISNA"/>
    <property type="match status" value="1"/>
</dbReference>
<proteinExistence type="predicted"/>
<keyword evidence="3" id="KW-0433">Leucine-rich repeat</keyword>
<evidence type="ECO:0000256" key="5">
    <source>
        <dbReference type="ARBA" id="ARBA00022741"/>
    </source>
</evidence>
<dbReference type="InterPro" id="IPR003877">
    <property type="entry name" value="SPRY_dom"/>
</dbReference>
<dbReference type="SUPFAM" id="SSF52540">
    <property type="entry name" value="P-loop containing nucleoside triphosphate hydrolases"/>
    <property type="match status" value="1"/>
</dbReference>
<dbReference type="InterPro" id="IPR041075">
    <property type="entry name" value="NOD1/2_WH"/>
</dbReference>
<dbReference type="Pfam" id="PF13765">
    <property type="entry name" value="PRY"/>
    <property type="match status" value="1"/>
</dbReference>
<dbReference type="AlphaFoldDB" id="A0A8C5FRS2"/>
<dbReference type="SMART" id="SM00449">
    <property type="entry name" value="SPRY"/>
    <property type="match status" value="1"/>
</dbReference>
<dbReference type="InterPro" id="IPR041267">
    <property type="entry name" value="NLRP_HD2"/>
</dbReference>
<dbReference type="SUPFAM" id="SSF49899">
    <property type="entry name" value="Concanavalin A-like lectins/glucanases"/>
    <property type="match status" value="1"/>
</dbReference>
<feature type="domain" description="B30.2/SPRY" evidence="7">
    <location>
        <begin position="835"/>
        <end position="1041"/>
    </location>
</feature>
<organism evidence="9 10">
    <name type="scientific">Gadus morhua</name>
    <name type="common">Atlantic cod</name>
    <dbReference type="NCBI Taxonomy" id="8049"/>
    <lineage>
        <taxon>Eukaryota</taxon>
        <taxon>Metazoa</taxon>
        <taxon>Chordata</taxon>
        <taxon>Craniata</taxon>
        <taxon>Vertebrata</taxon>
        <taxon>Euteleostomi</taxon>
        <taxon>Actinopterygii</taxon>
        <taxon>Neopterygii</taxon>
        <taxon>Teleostei</taxon>
        <taxon>Neoteleostei</taxon>
        <taxon>Acanthomorphata</taxon>
        <taxon>Zeiogadaria</taxon>
        <taxon>Gadariae</taxon>
        <taxon>Gadiformes</taxon>
        <taxon>Gadoidei</taxon>
        <taxon>Gadidae</taxon>
        <taxon>Gadus</taxon>
    </lineage>
</organism>
<dbReference type="PANTHER" id="PTHR24106">
    <property type="entry name" value="NACHT, LRR AND CARD DOMAINS-CONTAINING"/>
    <property type="match status" value="1"/>
</dbReference>
<dbReference type="Pfam" id="PF05729">
    <property type="entry name" value="NACHT"/>
    <property type="match status" value="1"/>
</dbReference>
<keyword evidence="10" id="KW-1185">Reference proteome</keyword>
<dbReference type="SMART" id="SM00368">
    <property type="entry name" value="LRR_RI"/>
    <property type="match status" value="8"/>
</dbReference>
<dbReference type="SUPFAM" id="SSF52047">
    <property type="entry name" value="RNI-like"/>
    <property type="match status" value="1"/>
</dbReference>
<dbReference type="FunFam" id="3.40.50.300:FF:001524">
    <property type="entry name" value="Si:dkey-126g1.7"/>
    <property type="match status" value="1"/>
</dbReference>
<feature type="domain" description="NACHT" evidence="8">
    <location>
        <begin position="100"/>
        <end position="234"/>
    </location>
</feature>
<dbReference type="SMART" id="SM00589">
    <property type="entry name" value="PRY"/>
    <property type="match status" value="1"/>
</dbReference>
<evidence type="ECO:0000256" key="3">
    <source>
        <dbReference type="ARBA" id="ARBA00022614"/>
    </source>
</evidence>
<evidence type="ECO:0008006" key="11">
    <source>
        <dbReference type="Google" id="ProtNLM"/>
    </source>
</evidence>
<dbReference type="InterPro" id="IPR001870">
    <property type="entry name" value="B30.2/SPRY"/>
</dbReference>
<comment type="subcellular location">
    <subcellularLocation>
        <location evidence="1">Cytoplasm</location>
    </subcellularLocation>
</comment>
<evidence type="ECO:0000259" key="8">
    <source>
        <dbReference type="PROSITE" id="PS50837"/>
    </source>
</evidence>
<dbReference type="Proteomes" id="UP000694546">
    <property type="component" value="Chromosome 4"/>
</dbReference>
<reference evidence="9" key="2">
    <citation type="submission" date="2025-09" db="UniProtKB">
        <authorList>
            <consortium name="Ensembl"/>
        </authorList>
    </citation>
    <scope>IDENTIFICATION</scope>
</reference>
<keyword evidence="5" id="KW-0547">Nucleotide-binding</keyword>
<dbReference type="Gene3D" id="2.60.120.920">
    <property type="match status" value="1"/>
</dbReference>
<dbReference type="InterPro" id="IPR029495">
    <property type="entry name" value="NACHT-assoc"/>
</dbReference>
<evidence type="ECO:0000256" key="4">
    <source>
        <dbReference type="ARBA" id="ARBA00022737"/>
    </source>
</evidence>
<dbReference type="Gene3D" id="3.40.50.300">
    <property type="entry name" value="P-loop containing nucleotide triphosphate hydrolases"/>
    <property type="match status" value="1"/>
</dbReference>
<dbReference type="Gene3D" id="3.80.10.10">
    <property type="entry name" value="Ribonuclease Inhibitor"/>
    <property type="match status" value="2"/>
</dbReference>
<dbReference type="OMA" id="CLMADEC"/>
<keyword evidence="2" id="KW-0963">Cytoplasm</keyword>
<dbReference type="PRINTS" id="PR01407">
    <property type="entry name" value="BUTYPHLNCDUF"/>
</dbReference>
<keyword evidence="6" id="KW-0067">ATP-binding</keyword>